<feature type="domain" description="Metallo-beta-lactamase" evidence="1">
    <location>
        <begin position="28"/>
        <end position="215"/>
    </location>
</feature>
<dbReference type="EMBL" id="LT598496">
    <property type="protein sequence ID" value="SBV29527.1"/>
    <property type="molecule type" value="Genomic_DNA"/>
</dbReference>
<dbReference type="InterPro" id="IPR001279">
    <property type="entry name" value="Metallo-B-lactamas"/>
</dbReference>
<sequence length="278" mass="30562">MEYAVHSVRRPGVTRDLPFGPDDLRWVANTATLVYGERDAVLVDTYTTVEQNQALVDWVRSFGRRLTHVYITHAHGDHLFGVGQIIDAFPGVRAVATKETVAGSAAQVGPEWVDSYWELLFPGQIPQHLPVPETLDGDTIELEGHRLEAIGTGATDTAGSSVLWVPDLRLLVAGDVVYNDAHQYLAESTTETRAHWAATVDRLRELDPVAVVAGHKNPDRADDPVILTETATYLRDFDEVAARTTTAEELYAAMLERYPRRVNPGSLWGGAKKAKPAS</sequence>
<dbReference type="SUPFAM" id="SSF56281">
    <property type="entry name" value="Metallo-hydrolase/oxidoreductase"/>
    <property type="match status" value="1"/>
</dbReference>
<dbReference type="AlphaFoldDB" id="A0A1C3NAA9"/>
<name>A0A1C3NAA9_9ACTN</name>
<dbReference type="Gene3D" id="3.60.15.10">
    <property type="entry name" value="Ribonuclease Z/Hydroxyacylglutathione hydrolase-like"/>
    <property type="match status" value="1"/>
</dbReference>
<dbReference type="SMART" id="SM00849">
    <property type="entry name" value="Lactamase_B"/>
    <property type="match status" value="1"/>
</dbReference>
<dbReference type="OrthoDB" id="2273115at2"/>
<proteinExistence type="predicted"/>
<organism evidence="2 3">
    <name type="scientific">Micromonospora krabiensis</name>
    <dbReference type="NCBI Taxonomy" id="307121"/>
    <lineage>
        <taxon>Bacteria</taxon>
        <taxon>Bacillati</taxon>
        <taxon>Actinomycetota</taxon>
        <taxon>Actinomycetes</taxon>
        <taxon>Micromonosporales</taxon>
        <taxon>Micromonosporaceae</taxon>
        <taxon>Micromonospora</taxon>
    </lineage>
</organism>
<dbReference type="Proteomes" id="UP000199393">
    <property type="component" value="Chromosome I"/>
</dbReference>
<reference evidence="3" key="1">
    <citation type="submission" date="2016-06" db="EMBL/GenBank/DDBJ databases">
        <authorList>
            <person name="Varghese N."/>
        </authorList>
    </citation>
    <scope>NUCLEOTIDE SEQUENCE [LARGE SCALE GENOMIC DNA]</scope>
    <source>
        <strain evidence="3">DSM 45344</strain>
    </source>
</reference>
<protein>
    <submittedName>
        <fullName evidence="2">Glyoxylase, beta-lactamase superfamily II</fullName>
    </submittedName>
</protein>
<dbReference type="STRING" id="307121.GA0070620_5104"/>
<dbReference type="CDD" id="cd07739">
    <property type="entry name" value="metallo-hydrolase-like_MBL-fold"/>
    <property type="match status" value="1"/>
</dbReference>
<dbReference type="PATRIC" id="fig|307121.4.peg.5206"/>
<dbReference type="Pfam" id="PF00753">
    <property type="entry name" value="Lactamase_B"/>
    <property type="match status" value="1"/>
</dbReference>
<gene>
    <name evidence="2" type="ORF">GA0070620_5104</name>
</gene>
<evidence type="ECO:0000313" key="2">
    <source>
        <dbReference type="EMBL" id="SBV29527.1"/>
    </source>
</evidence>
<dbReference type="PANTHER" id="PTHR42951">
    <property type="entry name" value="METALLO-BETA-LACTAMASE DOMAIN-CONTAINING"/>
    <property type="match status" value="1"/>
</dbReference>
<evidence type="ECO:0000313" key="3">
    <source>
        <dbReference type="Proteomes" id="UP000199393"/>
    </source>
</evidence>
<dbReference type="PANTHER" id="PTHR42951:SF14">
    <property type="entry name" value="METALLO-BETA-LACTAMASE SUPERFAMILY PROTEIN"/>
    <property type="match status" value="1"/>
</dbReference>
<dbReference type="RefSeq" id="WP_091594895.1">
    <property type="nucleotide sequence ID" value="NZ_JBHRWG010000002.1"/>
</dbReference>
<dbReference type="InterPro" id="IPR036866">
    <property type="entry name" value="RibonucZ/Hydroxyglut_hydro"/>
</dbReference>
<dbReference type="InterPro" id="IPR050855">
    <property type="entry name" value="NDM-1-like"/>
</dbReference>
<accession>A0A1C3NAA9</accession>
<evidence type="ECO:0000259" key="1">
    <source>
        <dbReference type="SMART" id="SM00849"/>
    </source>
</evidence>
<keyword evidence="3" id="KW-1185">Reference proteome</keyword>